<evidence type="ECO:0000313" key="3">
    <source>
        <dbReference type="Proteomes" id="UP000619355"/>
    </source>
</evidence>
<dbReference type="AlphaFoldDB" id="A0A919F1S8"/>
<name>A0A919F1S8_9ACTN</name>
<evidence type="ECO:0000256" key="1">
    <source>
        <dbReference type="SAM" id="MobiDB-lite"/>
    </source>
</evidence>
<evidence type="ECO:0000313" key="2">
    <source>
        <dbReference type="EMBL" id="GHG68716.1"/>
    </source>
</evidence>
<comment type="caution">
    <text evidence="2">The sequence shown here is derived from an EMBL/GenBank/DDBJ whole genome shotgun (WGS) entry which is preliminary data.</text>
</comment>
<gene>
    <name evidence="2" type="ORF">GCM10018980_62440</name>
</gene>
<keyword evidence="3" id="KW-1185">Reference proteome</keyword>
<reference evidence="3" key="1">
    <citation type="journal article" date="2019" name="Int. J. Syst. Evol. Microbiol.">
        <title>The Global Catalogue of Microorganisms (GCM) 10K type strain sequencing project: providing services to taxonomists for standard genome sequencing and annotation.</title>
        <authorList>
            <consortium name="The Broad Institute Genomics Platform"/>
            <consortium name="The Broad Institute Genome Sequencing Center for Infectious Disease"/>
            <person name="Wu L."/>
            <person name="Ma J."/>
        </authorList>
    </citation>
    <scope>NUCLEOTIDE SEQUENCE [LARGE SCALE GENOMIC DNA]</scope>
    <source>
        <strain evidence="3">JCM 4253</strain>
    </source>
</reference>
<sequence>MPFLGVPYGRLQQRFPALLRNVTGHLTVLGARDRLFHAPLNSRTHPGLRLHRARGRSIDSAVGAHGGMSGGAWEETGRETGSQGWGGIRCYPGKPHMSCIDGMSAGQ</sequence>
<dbReference type="Proteomes" id="UP000619355">
    <property type="component" value="Unassembled WGS sequence"/>
</dbReference>
<protein>
    <submittedName>
        <fullName evidence="2">Uncharacterized protein</fullName>
    </submittedName>
</protein>
<proteinExistence type="predicted"/>
<accession>A0A919F1S8</accession>
<dbReference type="EMBL" id="BNBF01000024">
    <property type="protein sequence ID" value="GHG68716.1"/>
    <property type="molecule type" value="Genomic_DNA"/>
</dbReference>
<organism evidence="2 3">
    <name type="scientific">Streptomyces capoamus</name>
    <dbReference type="NCBI Taxonomy" id="68183"/>
    <lineage>
        <taxon>Bacteria</taxon>
        <taxon>Bacillati</taxon>
        <taxon>Actinomycetota</taxon>
        <taxon>Actinomycetes</taxon>
        <taxon>Kitasatosporales</taxon>
        <taxon>Streptomycetaceae</taxon>
        <taxon>Streptomyces</taxon>
    </lineage>
</organism>
<feature type="region of interest" description="Disordered" evidence="1">
    <location>
        <begin position="60"/>
        <end position="95"/>
    </location>
</feature>